<dbReference type="KEGG" id="lamb:KBB96_16410"/>
<evidence type="ECO:0000313" key="2">
    <source>
        <dbReference type="EMBL" id="QUE50439.1"/>
    </source>
</evidence>
<keyword evidence="3" id="KW-1185">Reference proteome</keyword>
<dbReference type="Proteomes" id="UP000676169">
    <property type="component" value="Chromosome"/>
</dbReference>
<sequence>MPYHANPVNQDAPPPLPDQDPRQPLEGELLRLTPDQTDKLLGILRGLFGCVGELNQRLAEIERRIRS</sequence>
<evidence type="ECO:0000313" key="3">
    <source>
        <dbReference type="Proteomes" id="UP000676169"/>
    </source>
</evidence>
<feature type="region of interest" description="Disordered" evidence="1">
    <location>
        <begin position="1"/>
        <end position="24"/>
    </location>
</feature>
<proteinExistence type="predicted"/>
<protein>
    <submittedName>
        <fullName evidence="2">Uncharacterized protein</fullName>
    </submittedName>
</protein>
<organism evidence="2 3">
    <name type="scientific">Luteolibacter ambystomatis</name>
    <dbReference type="NCBI Taxonomy" id="2824561"/>
    <lineage>
        <taxon>Bacteria</taxon>
        <taxon>Pseudomonadati</taxon>
        <taxon>Verrucomicrobiota</taxon>
        <taxon>Verrucomicrobiia</taxon>
        <taxon>Verrucomicrobiales</taxon>
        <taxon>Verrucomicrobiaceae</taxon>
        <taxon>Luteolibacter</taxon>
    </lineage>
</organism>
<dbReference type="RefSeq" id="WP_211630579.1">
    <property type="nucleotide sequence ID" value="NZ_CP073100.1"/>
</dbReference>
<gene>
    <name evidence="2" type="ORF">KBB96_16410</name>
</gene>
<accession>A0A975G7D6</accession>
<evidence type="ECO:0000256" key="1">
    <source>
        <dbReference type="SAM" id="MobiDB-lite"/>
    </source>
</evidence>
<dbReference type="AlphaFoldDB" id="A0A975G7D6"/>
<name>A0A975G7D6_9BACT</name>
<reference evidence="2" key="1">
    <citation type="submission" date="2021-04" db="EMBL/GenBank/DDBJ databases">
        <title>Luteolibacter sp. 32A isolated from the skin of an Anderson's salamander (Ambystoma andersonii).</title>
        <authorList>
            <person name="Spergser J."/>
            <person name="Busse H.-J."/>
        </authorList>
    </citation>
    <scope>NUCLEOTIDE SEQUENCE</scope>
    <source>
        <strain evidence="2">32A</strain>
    </source>
</reference>
<dbReference type="EMBL" id="CP073100">
    <property type="protein sequence ID" value="QUE50439.1"/>
    <property type="molecule type" value="Genomic_DNA"/>
</dbReference>